<dbReference type="EMBL" id="JAENGZ010000789">
    <property type="protein sequence ID" value="KAG6953898.1"/>
    <property type="molecule type" value="Genomic_DNA"/>
</dbReference>
<name>A0A8T1U3Y0_9STRA</name>
<gene>
    <name evidence="2" type="ORF">JG687_00012133</name>
</gene>
<reference evidence="2" key="1">
    <citation type="submission" date="2021-01" db="EMBL/GenBank/DDBJ databases">
        <title>Phytophthora aleatoria, a newly-described species from Pinus radiata is distinct from Phytophthora cactorum isolates based on comparative genomics.</title>
        <authorList>
            <person name="Mcdougal R."/>
            <person name="Panda P."/>
            <person name="Williams N."/>
            <person name="Studholme D.J."/>
        </authorList>
    </citation>
    <scope>NUCLEOTIDE SEQUENCE</scope>
    <source>
        <strain evidence="2">NZFS 3830</strain>
    </source>
</reference>
<comment type="caution">
    <text evidence="2">The sequence shown here is derived from an EMBL/GenBank/DDBJ whole genome shotgun (WGS) entry which is preliminary data.</text>
</comment>
<evidence type="ECO:0000313" key="3">
    <source>
        <dbReference type="Proteomes" id="UP000688947"/>
    </source>
</evidence>
<sequence>MVRCVGDVCMNARIDLLSRHSRGKNEASTTGRPEGCSIGSFVSIRQSTRTTAPSFQEAATTT</sequence>
<feature type="compositionally biased region" description="Polar residues" evidence="1">
    <location>
        <begin position="43"/>
        <end position="62"/>
    </location>
</feature>
<evidence type="ECO:0000313" key="2">
    <source>
        <dbReference type="EMBL" id="KAG6953898.1"/>
    </source>
</evidence>
<dbReference type="Proteomes" id="UP000688947">
    <property type="component" value="Unassembled WGS sequence"/>
</dbReference>
<proteinExistence type="predicted"/>
<dbReference type="AlphaFoldDB" id="A0A8T1U3Y0"/>
<accession>A0A8T1U3Y0</accession>
<organism evidence="2 3">
    <name type="scientific">Phytophthora cactorum</name>
    <dbReference type="NCBI Taxonomy" id="29920"/>
    <lineage>
        <taxon>Eukaryota</taxon>
        <taxon>Sar</taxon>
        <taxon>Stramenopiles</taxon>
        <taxon>Oomycota</taxon>
        <taxon>Peronosporomycetes</taxon>
        <taxon>Peronosporales</taxon>
        <taxon>Peronosporaceae</taxon>
        <taxon>Phytophthora</taxon>
    </lineage>
</organism>
<feature type="region of interest" description="Disordered" evidence="1">
    <location>
        <begin position="20"/>
        <end position="62"/>
    </location>
</feature>
<evidence type="ECO:0000256" key="1">
    <source>
        <dbReference type="SAM" id="MobiDB-lite"/>
    </source>
</evidence>
<protein>
    <submittedName>
        <fullName evidence="2">Uncharacterized protein</fullName>
    </submittedName>
</protein>